<dbReference type="EMBL" id="CP024770">
    <property type="protein sequence ID" value="QGY32247.1"/>
    <property type="molecule type" value="Genomic_DNA"/>
</dbReference>
<dbReference type="Proteomes" id="UP000502005">
    <property type="component" value="Plasmid pNE1B"/>
</dbReference>
<organism evidence="1 2">
    <name type="scientific">Pantoea cypripedii</name>
    <name type="common">Pectobacterium cypripedii</name>
    <name type="synonym">Erwinia cypripedii</name>
    <dbReference type="NCBI Taxonomy" id="55209"/>
    <lineage>
        <taxon>Bacteria</taxon>
        <taxon>Pseudomonadati</taxon>
        <taxon>Pseudomonadota</taxon>
        <taxon>Gammaproteobacteria</taxon>
        <taxon>Enterobacterales</taxon>
        <taxon>Erwiniaceae</taxon>
        <taxon>Pantoea</taxon>
    </lineage>
</organism>
<reference evidence="1 2" key="1">
    <citation type="submission" date="2017-11" db="EMBL/GenBank/DDBJ databases">
        <title>Genome sequence of Pantoea cypripedii NE1.</title>
        <authorList>
            <person name="Nascimento F.X."/>
        </authorList>
    </citation>
    <scope>NUCLEOTIDE SEQUENCE [LARGE SCALE GENOMIC DNA]</scope>
    <source>
        <strain evidence="1 2">NE1</strain>
        <plasmid evidence="2">pne1b</plasmid>
    </source>
</reference>
<keyword evidence="1" id="KW-0614">Plasmid</keyword>
<evidence type="ECO:0000313" key="2">
    <source>
        <dbReference type="Proteomes" id="UP000502005"/>
    </source>
</evidence>
<sequence>MIICACIQIQRKATDLYTSILTRHHSVNDFVRITILYPHFFTSFNIDDSKKTGPENMFSLFRDNRNTGQNNVIARLSFIPSPCLFVFKNAIHPG</sequence>
<geneLocation type="plasmid" evidence="2">
    <name>pne1b</name>
</geneLocation>
<proteinExistence type="predicted"/>
<gene>
    <name evidence="1" type="ORF">CUN67_24975</name>
</gene>
<name>A0A6B9GDF2_PANCY</name>
<protein>
    <submittedName>
        <fullName evidence="1">Uncharacterized protein</fullName>
    </submittedName>
</protein>
<accession>A0A6B9GDF2</accession>
<evidence type="ECO:0000313" key="1">
    <source>
        <dbReference type="EMBL" id="QGY32247.1"/>
    </source>
</evidence>
<dbReference type="AlphaFoldDB" id="A0A6B9GDF2"/>